<gene>
    <name evidence="2" type="ORF">KSP40_PGU010455</name>
</gene>
<sequence>MTSRPRECSKILLRRPILEPKSGPRTGPLQFDPNGDDPGPARVCAASQSRLCTTQPPTHYLLQILLACYTDNASHISSSPPVLPKRWIIVGSANGLVFMIGSDSGLVWRADLEGVISYLSISTINIGDALTAATNLRK</sequence>
<evidence type="ECO:0000313" key="3">
    <source>
        <dbReference type="Proteomes" id="UP001412067"/>
    </source>
</evidence>
<dbReference type="Proteomes" id="UP001412067">
    <property type="component" value="Unassembled WGS sequence"/>
</dbReference>
<protein>
    <submittedName>
        <fullName evidence="2">Uncharacterized protein</fullName>
    </submittedName>
</protein>
<evidence type="ECO:0000313" key="2">
    <source>
        <dbReference type="EMBL" id="KAK8970366.1"/>
    </source>
</evidence>
<accession>A0ABR2N218</accession>
<feature type="region of interest" description="Disordered" evidence="1">
    <location>
        <begin position="18"/>
        <end position="42"/>
    </location>
</feature>
<keyword evidence="3" id="KW-1185">Reference proteome</keyword>
<dbReference type="EMBL" id="JBBWWR010000002">
    <property type="protein sequence ID" value="KAK8970366.1"/>
    <property type="molecule type" value="Genomic_DNA"/>
</dbReference>
<name>A0ABR2N218_9ASPA</name>
<proteinExistence type="predicted"/>
<organism evidence="2 3">
    <name type="scientific">Platanthera guangdongensis</name>
    <dbReference type="NCBI Taxonomy" id="2320717"/>
    <lineage>
        <taxon>Eukaryota</taxon>
        <taxon>Viridiplantae</taxon>
        <taxon>Streptophyta</taxon>
        <taxon>Embryophyta</taxon>
        <taxon>Tracheophyta</taxon>
        <taxon>Spermatophyta</taxon>
        <taxon>Magnoliopsida</taxon>
        <taxon>Liliopsida</taxon>
        <taxon>Asparagales</taxon>
        <taxon>Orchidaceae</taxon>
        <taxon>Orchidoideae</taxon>
        <taxon>Orchideae</taxon>
        <taxon>Orchidinae</taxon>
        <taxon>Platanthera</taxon>
    </lineage>
</organism>
<evidence type="ECO:0000256" key="1">
    <source>
        <dbReference type="SAM" id="MobiDB-lite"/>
    </source>
</evidence>
<reference evidence="2 3" key="1">
    <citation type="journal article" date="2022" name="Nat. Plants">
        <title>Genomes of leafy and leafless Platanthera orchids illuminate the evolution of mycoheterotrophy.</title>
        <authorList>
            <person name="Li M.H."/>
            <person name="Liu K.W."/>
            <person name="Li Z."/>
            <person name="Lu H.C."/>
            <person name="Ye Q.L."/>
            <person name="Zhang D."/>
            <person name="Wang J.Y."/>
            <person name="Li Y.F."/>
            <person name="Zhong Z.M."/>
            <person name="Liu X."/>
            <person name="Yu X."/>
            <person name="Liu D.K."/>
            <person name="Tu X.D."/>
            <person name="Liu B."/>
            <person name="Hao Y."/>
            <person name="Liao X.Y."/>
            <person name="Jiang Y.T."/>
            <person name="Sun W.H."/>
            <person name="Chen J."/>
            <person name="Chen Y.Q."/>
            <person name="Ai Y."/>
            <person name="Zhai J.W."/>
            <person name="Wu S.S."/>
            <person name="Zhou Z."/>
            <person name="Hsiao Y.Y."/>
            <person name="Wu W.L."/>
            <person name="Chen Y.Y."/>
            <person name="Lin Y.F."/>
            <person name="Hsu J.L."/>
            <person name="Li C.Y."/>
            <person name="Wang Z.W."/>
            <person name="Zhao X."/>
            <person name="Zhong W.Y."/>
            <person name="Ma X.K."/>
            <person name="Ma L."/>
            <person name="Huang J."/>
            <person name="Chen G.Z."/>
            <person name="Huang M.Z."/>
            <person name="Huang L."/>
            <person name="Peng D.H."/>
            <person name="Luo Y.B."/>
            <person name="Zou S.Q."/>
            <person name="Chen S.P."/>
            <person name="Lan S."/>
            <person name="Tsai W.C."/>
            <person name="Van de Peer Y."/>
            <person name="Liu Z.J."/>
        </authorList>
    </citation>
    <scope>NUCLEOTIDE SEQUENCE [LARGE SCALE GENOMIC DNA]</scope>
    <source>
        <strain evidence="2">Lor288</strain>
    </source>
</reference>
<comment type="caution">
    <text evidence="2">The sequence shown here is derived from an EMBL/GenBank/DDBJ whole genome shotgun (WGS) entry which is preliminary data.</text>
</comment>